<protein>
    <submittedName>
        <fullName evidence="2">Uncharacterized protein</fullName>
    </submittedName>
</protein>
<dbReference type="AlphaFoldDB" id="A0AB39TGP0"/>
<feature type="transmembrane region" description="Helical" evidence="1">
    <location>
        <begin position="123"/>
        <end position="143"/>
    </location>
</feature>
<keyword evidence="1" id="KW-0812">Transmembrane</keyword>
<feature type="transmembrane region" description="Helical" evidence="1">
    <location>
        <begin position="20"/>
        <end position="39"/>
    </location>
</feature>
<feature type="transmembrane region" description="Helical" evidence="1">
    <location>
        <begin position="163"/>
        <end position="186"/>
    </location>
</feature>
<dbReference type="RefSeq" id="WP_369182731.1">
    <property type="nucleotide sequence ID" value="NZ_CP163445.1"/>
</dbReference>
<dbReference type="EMBL" id="CP163445">
    <property type="protein sequence ID" value="XDQ78215.1"/>
    <property type="molecule type" value="Genomic_DNA"/>
</dbReference>
<proteinExistence type="predicted"/>
<keyword evidence="1" id="KW-0472">Membrane</keyword>
<reference evidence="2" key="1">
    <citation type="submission" date="2024-07" db="EMBL/GenBank/DDBJ databases">
        <authorList>
            <person name="Yu S.T."/>
        </authorList>
    </citation>
    <scope>NUCLEOTIDE SEQUENCE</scope>
    <source>
        <strain evidence="2">Y1</strain>
    </source>
</reference>
<sequence>MTTAANRAPEQPSPRIRRAAYAGALALVPYATMKQYWALDGSWGLPAGYATLGDKMAADTRGRDLGPVNGAALWLYEHGVDVTVVLAALGIFLLLGLVRPWGLVFPRRLPLLAGRPVPRWLPLAPAWATAAVLAPVFGVLAPVNGVLAVLGLSHPNTAGFSPFAFTIAYGGFGPFGLALGAAAWSYQRRTGRTRRTAALTPPASP</sequence>
<keyword evidence="1" id="KW-1133">Transmembrane helix</keyword>
<organism evidence="2">
    <name type="scientific">Streptomyces sp. Y1</name>
    <dbReference type="NCBI Taxonomy" id="3238634"/>
    <lineage>
        <taxon>Bacteria</taxon>
        <taxon>Bacillati</taxon>
        <taxon>Actinomycetota</taxon>
        <taxon>Actinomycetes</taxon>
        <taxon>Kitasatosporales</taxon>
        <taxon>Streptomycetaceae</taxon>
        <taxon>Streptomyces</taxon>
    </lineage>
</organism>
<evidence type="ECO:0000313" key="2">
    <source>
        <dbReference type="EMBL" id="XDQ78215.1"/>
    </source>
</evidence>
<evidence type="ECO:0000256" key="1">
    <source>
        <dbReference type="SAM" id="Phobius"/>
    </source>
</evidence>
<gene>
    <name evidence="2" type="ORF">AB2U05_06865</name>
</gene>
<accession>A0AB39TGP0</accession>
<name>A0AB39TGP0_9ACTN</name>
<feature type="transmembrane region" description="Helical" evidence="1">
    <location>
        <begin position="82"/>
        <end position="102"/>
    </location>
</feature>